<evidence type="ECO:0000256" key="3">
    <source>
        <dbReference type="ARBA" id="ARBA00022989"/>
    </source>
</evidence>
<keyword evidence="5" id="KW-0735">Signal-anchor</keyword>
<dbReference type="Pfam" id="PF03544">
    <property type="entry name" value="TonB_C"/>
    <property type="match status" value="1"/>
</dbReference>
<dbReference type="AlphaFoldDB" id="A0A0A7ELC6"/>
<dbReference type="Gene3D" id="3.30.2420.10">
    <property type="entry name" value="TonB"/>
    <property type="match status" value="1"/>
</dbReference>
<dbReference type="GO" id="GO:0015031">
    <property type="term" value="P:protein transport"/>
    <property type="evidence" value="ECO:0007669"/>
    <property type="project" value="UniProtKB-UniRule"/>
</dbReference>
<keyword evidence="5" id="KW-0813">Transport</keyword>
<dbReference type="EMBL" id="CP009889">
    <property type="protein sequence ID" value="AIY67439.1"/>
    <property type="molecule type" value="Genomic_DNA"/>
</dbReference>
<dbReference type="InterPro" id="IPR037682">
    <property type="entry name" value="TonB_C"/>
</dbReference>
<dbReference type="GO" id="GO:0055085">
    <property type="term" value="P:transmembrane transport"/>
    <property type="evidence" value="ECO:0007669"/>
    <property type="project" value="InterPro"/>
</dbReference>
<keyword evidence="3" id="KW-1133">Transmembrane helix</keyword>
<reference evidence="7 8" key="1">
    <citation type="submission" date="2014-11" db="EMBL/GenBank/DDBJ databases">
        <title>Complete Genome Sequence of Pseudoalteromonas sp. Strain OCN003 Isolated from Kaneohe Bay, Oahu, Hawaii.</title>
        <authorList>
            <person name="Beurmann S."/>
            <person name="Videau P."/>
            <person name="Ushijima B."/>
            <person name="Smith A.M."/>
            <person name="Aeby G.S."/>
            <person name="Callahan S.M."/>
            <person name="Belcaid M."/>
        </authorList>
    </citation>
    <scope>NUCLEOTIDE SEQUENCE [LARGE SCALE GENOMIC DNA]</scope>
    <source>
        <strain evidence="7 8">OCN003</strain>
    </source>
</reference>
<dbReference type="PROSITE" id="PS52015">
    <property type="entry name" value="TONB_CTD"/>
    <property type="match status" value="1"/>
</dbReference>
<dbReference type="HOGENOM" id="CLU_1775855_0_0_6"/>
<keyword evidence="5" id="KW-0997">Cell inner membrane</keyword>
<name>A0A0A7ELC6_9GAMM</name>
<gene>
    <name evidence="7" type="ORF">OM33_20650</name>
</gene>
<keyword evidence="2" id="KW-0812">Transmembrane</keyword>
<keyword evidence="5" id="KW-0653">Protein transport</keyword>
<dbReference type="GO" id="GO:0015891">
    <property type="term" value="P:siderophore transport"/>
    <property type="evidence" value="ECO:0007669"/>
    <property type="project" value="InterPro"/>
</dbReference>
<evidence type="ECO:0000256" key="4">
    <source>
        <dbReference type="ARBA" id="ARBA00023136"/>
    </source>
</evidence>
<evidence type="ECO:0000259" key="6">
    <source>
        <dbReference type="PROSITE" id="PS52015"/>
    </source>
</evidence>
<dbReference type="eggNOG" id="COG0810">
    <property type="taxonomic scope" value="Bacteria"/>
</dbReference>
<dbReference type="InterPro" id="IPR006260">
    <property type="entry name" value="TonB/TolA_C"/>
</dbReference>
<keyword evidence="8" id="KW-1185">Reference proteome</keyword>
<evidence type="ECO:0000256" key="1">
    <source>
        <dbReference type="ARBA" id="ARBA00004167"/>
    </source>
</evidence>
<accession>A0A0A7ELC6</accession>
<protein>
    <recommendedName>
        <fullName evidence="5">Protein TonB</fullName>
    </recommendedName>
</protein>
<sequence>MSRFFNIRQNRPQSLFHIGMISFFILYVALLSPSLSAKEDNSQASASVIKRALPIYPKYAIKHKLEGSVLINFSIEKDGNVSDIEVVASDLDGLFDGNAVLAVQKWLYTQPKNKIRNNYVALEFALTDIPNLSQFSHVERIQVRPN</sequence>
<dbReference type="NCBIfam" id="TIGR01352">
    <property type="entry name" value="tonB_Cterm"/>
    <property type="match status" value="1"/>
</dbReference>
<dbReference type="KEGG" id="pseo:OM33_20650"/>
<proteinExistence type="inferred from homology"/>
<dbReference type="SUPFAM" id="SSF74653">
    <property type="entry name" value="TolA/TonB C-terminal domain"/>
    <property type="match status" value="1"/>
</dbReference>
<dbReference type="Proteomes" id="UP000030341">
    <property type="component" value="Chromosome 2"/>
</dbReference>
<dbReference type="RefSeq" id="WP_040136429.1">
    <property type="nucleotide sequence ID" value="NZ_CP009889.1"/>
</dbReference>
<feature type="domain" description="TonB C-terminal" evidence="6">
    <location>
        <begin position="41"/>
        <end position="133"/>
    </location>
</feature>
<dbReference type="STRING" id="1348114.OM33_20650"/>
<keyword evidence="4" id="KW-0472">Membrane</keyword>
<dbReference type="GO" id="GO:0030288">
    <property type="term" value="C:outer membrane-bounded periplasmic space"/>
    <property type="evidence" value="ECO:0007669"/>
    <property type="project" value="InterPro"/>
</dbReference>
<evidence type="ECO:0000256" key="5">
    <source>
        <dbReference type="RuleBase" id="RU362123"/>
    </source>
</evidence>
<organism evidence="7 8">
    <name type="scientific">Pseudoalteromonas piratica</name>
    <dbReference type="NCBI Taxonomy" id="1348114"/>
    <lineage>
        <taxon>Bacteria</taxon>
        <taxon>Pseudomonadati</taxon>
        <taxon>Pseudomonadota</taxon>
        <taxon>Gammaproteobacteria</taxon>
        <taxon>Alteromonadales</taxon>
        <taxon>Pseudoalteromonadaceae</taxon>
        <taxon>Pseudoalteromonas</taxon>
    </lineage>
</organism>
<keyword evidence="5" id="KW-1003">Cell membrane</keyword>
<comment type="function">
    <text evidence="5">Interacts with outer membrane receptor proteins that carry out high-affinity binding and energy dependent uptake into the periplasmic space of specific substrates. It could act to transduce energy from the cytoplasmic membrane to specific energy-requiring processes in the outer membrane, resulting in the release into the periplasm of ligands bound by these outer membrane proteins.</text>
</comment>
<evidence type="ECO:0000313" key="7">
    <source>
        <dbReference type="EMBL" id="AIY67439.1"/>
    </source>
</evidence>
<dbReference type="PRINTS" id="PR01374">
    <property type="entry name" value="TONBPROTEIN"/>
</dbReference>
<comment type="subcellular location">
    <subcellularLocation>
        <location evidence="5">Cell inner membrane</location>
        <topology evidence="5">Single-pass membrane protein</topology>
        <orientation evidence="5">Periplasmic side</orientation>
    </subcellularLocation>
    <subcellularLocation>
        <location evidence="1">Membrane</location>
        <topology evidence="1">Single-pass membrane protein</topology>
    </subcellularLocation>
</comment>
<comment type="similarity">
    <text evidence="5">Belongs to the TonB family.</text>
</comment>
<dbReference type="InterPro" id="IPR003538">
    <property type="entry name" value="TonB"/>
</dbReference>
<evidence type="ECO:0000256" key="2">
    <source>
        <dbReference type="ARBA" id="ARBA00022692"/>
    </source>
</evidence>
<dbReference type="GO" id="GO:0031992">
    <property type="term" value="F:energy transducer activity"/>
    <property type="evidence" value="ECO:0007669"/>
    <property type="project" value="InterPro"/>
</dbReference>
<dbReference type="OrthoDB" id="8561742at2"/>
<dbReference type="GO" id="GO:0005886">
    <property type="term" value="C:plasma membrane"/>
    <property type="evidence" value="ECO:0007669"/>
    <property type="project" value="UniProtKB-SubCell"/>
</dbReference>
<evidence type="ECO:0000313" key="8">
    <source>
        <dbReference type="Proteomes" id="UP000030341"/>
    </source>
</evidence>